<evidence type="ECO:0000313" key="1">
    <source>
        <dbReference type="EMBL" id="CEN28085.1"/>
    </source>
</evidence>
<dbReference type="PANTHER" id="PTHR37805">
    <property type="entry name" value="CYTOPLASMIC PROTEIN-RELATED"/>
    <property type="match status" value="1"/>
</dbReference>
<dbReference type="KEGG" id="lpk:LACPI_0885"/>
<dbReference type="RefSeq" id="WP_047915270.1">
    <property type="nucleotide sequence ID" value="NZ_LN774769.1"/>
</dbReference>
<protein>
    <submittedName>
        <fullName evidence="1">DUF1456-containing protein</fullName>
    </submittedName>
</protein>
<proteinExistence type="predicted"/>
<sequence>MNNNDILIRLRYTFDIKDSDMLHIFELGGLTLSLDELRLIMKKQDLDTERDQALSREDLERFLNGFIISQRGVKVDKDGQALPATFDMISDALINNVTIKKLKIAMTYTTDHLQDFLAQAGKTVSSSELSAILRNKDHRNYKPVGDQILRNLLKGMALEYRGKSNVSDRKS</sequence>
<dbReference type="HOGENOM" id="CLU_087517_1_0_9"/>
<gene>
    <name evidence="1" type="ORF">LACPI_0885</name>
</gene>
<evidence type="ECO:0000313" key="2">
    <source>
        <dbReference type="Proteomes" id="UP000033166"/>
    </source>
</evidence>
<dbReference type="STRING" id="1364.LP2241_20451"/>
<name>A0A0D6DVS5_9LACT</name>
<reference evidence="2" key="1">
    <citation type="submission" date="2015-01" db="EMBL/GenBank/DDBJ databases">
        <authorList>
            <person name="Andreevskaya M."/>
        </authorList>
    </citation>
    <scope>NUCLEOTIDE SEQUENCE [LARGE SCALE GENOMIC DNA]</scope>
    <source>
        <strain evidence="2">MKFS47</strain>
    </source>
</reference>
<dbReference type="Proteomes" id="UP000033166">
    <property type="component" value="Chromosome I"/>
</dbReference>
<dbReference type="EMBL" id="LN774769">
    <property type="protein sequence ID" value="CEN28085.1"/>
    <property type="molecule type" value="Genomic_DNA"/>
</dbReference>
<dbReference type="PANTHER" id="PTHR37805:SF1">
    <property type="entry name" value="CYTOPLASMIC PROTEIN"/>
    <property type="match status" value="1"/>
</dbReference>
<dbReference type="Pfam" id="PF07308">
    <property type="entry name" value="DUF1456"/>
    <property type="match status" value="2"/>
</dbReference>
<organism evidence="1 2">
    <name type="scientific">Pseudolactococcus piscium MKFS47</name>
    <dbReference type="NCBI Taxonomy" id="297352"/>
    <lineage>
        <taxon>Bacteria</taxon>
        <taxon>Bacillati</taxon>
        <taxon>Bacillota</taxon>
        <taxon>Bacilli</taxon>
        <taxon>Lactobacillales</taxon>
        <taxon>Streptococcaceae</taxon>
        <taxon>Pseudolactococcus</taxon>
    </lineage>
</organism>
<accession>A0A0D6DVS5</accession>
<dbReference type="AlphaFoldDB" id="A0A0D6DVS5"/>
<dbReference type="InterPro" id="IPR009921">
    <property type="entry name" value="YehS-like"/>
</dbReference>